<reference evidence="1" key="1">
    <citation type="submission" date="2020-05" db="EMBL/GenBank/DDBJ databases">
        <title>Large-scale comparative analyses of tick genomes elucidate their genetic diversity and vector capacities.</title>
        <authorList>
            <person name="Jia N."/>
            <person name="Wang J."/>
            <person name="Shi W."/>
            <person name="Du L."/>
            <person name="Sun Y."/>
            <person name="Zhan W."/>
            <person name="Jiang J."/>
            <person name="Wang Q."/>
            <person name="Zhang B."/>
            <person name="Ji P."/>
            <person name="Sakyi L.B."/>
            <person name="Cui X."/>
            <person name="Yuan T."/>
            <person name="Jiang B."/>
            <person name="Yang W."/>
            <person name="Lam T.T.-Y."/>
            <person name="Chang Q."/>
            <person name="Ding S."/>
            <person name="Wang X."/>
            <person name="Zhu J."/>
            <person name="Ruan X."/>
            <person name="Zhao L."/>
            <person name="Wei J."/>
            <person name="Que T."/>
            <person name="Du C."/>
            <person name="Cheng J."/>
            <person name="Dai P."/>
            <person name="Han X."/>
            <person name="Huang E."/>
            <person name="Gao Y."/>
            <person name="Liu J."/>
            <person name="Shao H."/>
            <person name="Ye R."/>
            <person name="Li L."/>
            <person name="Wei W."/>
            <person name="Wang X."/>
            <person name="Wang C."/>
            <person name="Yang T."/>
            <person name="Huo Q."/>
            <person name="Li W."/>
            <person name="Guo W."/>
            <person name="Chen H."/>
            <person name="Zhou L."/>
            <person name="Ni X."/>
            <person name="Tian J."/>
            <person name="Zhou Y."/>
            <person name="Sheng Y."/>
            <person name="Liu T."/>
            <person name="Pan Y."/>
            <person name="Xia L."/>
            <person name="Li J."/>
            <person name="Zhao F."/>
            <person name="Cao W."/>
        </authorList>
    </citation>
    <scope>NUCLEOTIDE SEQUENCE</scope>
    <source>
        <strain evidence="1">Dsil-2018</strain>
    </source>
</reference>
<organism evidence="1 2">
    <name type="scientific">Dermacentor silvarum</name>
    <name type="common">Tick</name>
    <dbReference type="NCBI Taxonomy" id="543639"/>
    <lineage>
        <taxon>Eukaryota</taxon>
        <taxon>Metazoa</taxon>
        <taxon>Ecdysozoa</taxon>
        <taxon>Arthropoda</taxon>
        <taxon>Chelicerata</taxon>
        <taxon>Arachnida</taxon>
        <taxon>Acari</taxon>
        <taxon>Parasitiformes</taxon>
        <taxon>Ixodida</taxon>
        <taxon>Ixodoidea</taxon>
        <taxon>Ixodidae</taxon>
        <taxon>Rhipicephalinae</taxon>
        <taxon>Dermacentor</taxon>
    </lineage>
</organism>
<evidence type="ECO:0000313" key="1">
    <source>
        <dbReference type="EMBL" id="KAH7970986.1"/>
    </source>
</evidence>
<evidence type="ECO:0000313" key="2">
    <source>
        <dbReference type="Proteomes" id="UP000821865"/>
    </source>
</evidence>
<dbReference type="EMBL" id="CM023480">
    <property type="protein sequence ID" value="KAH7970986.1"/>
    <property type="molecule type" value="Genomic_DNA"/>
</dbReference>
<proteinExistence type="predicted"/>
<name>A0ACB8DK57_DERSI</name>
<accession>A0ACB8DK57</accession>
<comment type="caution">
    <text evidence="1">The sequence shown here is derived from an EMBL/GenBank/DDBJ whole genome shotgun (WGS) entry which is preliminary data.</text>
</comment>
<gene>
    <name evidence="1" type="ORF">HPB49_017595</name>
</gene>
<sequence>MARVFEMVAFCSDLRAEAATERGAALALQGQLVEARRCRGVPSSRRLALGVPRRSGRPGVRARYADELYAAALKSGILPAAGAACGGPDAVVGAVGAPSRPMHNHVAFLTPTSQTDAPARDVVRLLKTNIDPASKDIKDVSLRLTRNLDHARLATQNLCERMRQCEVPLAAISDPYRPCGKVAQLPLGYQKFAVENDPAAMIIAHRPQLDICPLVLAKLVVTVYCEARDLKFTFISAYAPPHRSMDATLEEIEWAMALSRTRNVIVAGDFNAKHPLWGPCAGDERGTRLLEFMAANRLIMLNDPQSQPTYETKYAASWIDITMVTHSVVAAGLQLGCEGRFDLFGAPKH</sequence>
<keyword evidence="2" id="KW-1185">Reference proteome</keyword>
<dbReference type="Proteomes" id="UP000821865">
    <property type="component" value="Chromosome 11"/>
</dbReference>
<protein>
    <submittedName>
        <fullName evidence="1">Uncharacterized protein</fullName>
    </submittedName>
</protein>